<reference evidence="1" key="1">
    <citation type="journal article" date="2019" name="bioRxiv">
        <title>The Genome of the Zebra Mussel, Dreissena polymorpha: A Resource for Invasive Species Research.</title>
        <authorList>
            <person name="McCartney M.A."/>
            <person name="Auch B."/>
            <person name="Kono T."/>
            <person name="Mallez S."/>
            <person name="Zhang Y."/>
            <person name="Obille A."/>
            <person name="Becker A."/>
            <person name="Abrahante J.E."/>
            <person name="Garbe J."/>
            <person name="Badalamenti J.P."/>
            <person name="Herman A."/>
            <person name="Mangelson H."/>
            <person name="Liachko I."/>
            <person name="Sullivan S."/>
            <person name="Sone E.D."/>
            <person name="Koren S."/>
            <person name="Silverstein K.A.T."/>
            <person name="Beckman K.B."/>
            <person name="Gohl D.M."/>
        </authorList>
    </citation>
    <scope>NUCLEOTIDE SEQUENCE</scope>
    <source>
        <strain evidence="1">Duluth1</strain>
        <tissue evidence="1">Whole animal</tissue>
    </source>
</reference>
<dbReference type="EMBL" id="JAIWYP010000003">
    <property type="protein sequence ID" value="KAH3846429.1"/>
    <property type="molecule type" value="Genomic_DNA"/>
</dbReference>
<organism evidence="1 2">
    <name type="scientific">Dreissena polymorpha</name>
    <name type="common">Zebra mussel</name>
    <name type="synonym">Mytilus polymorpha</name>
    <dbReference type="NCBI Taxonomy" id="45954"/>
    <lineage>
        <taxon>Eukaryota</taxon>
        <taxon>Metazoa</taxon>
        <taxon>Spiralia</taxon>
        <taxon>Lophotrochozoa</taxon>
        <taxon>Mollusca</taxon>
        <taxon>Bivalvia</taxon>
        <taxon>Autobranchia</taxon>
        <taxon>Heteroconchia</taxon>
        <taxon>Euheterodonta</taxon>
        <taxon>Imparidentia</taxon>
        <taxon>Neoheterodontei</taxon>
        <taxon>Myida</taxon>
        <taxon>Dreissenoidea</taxon>
        <taxon>Dreissenidae</taxon>
        <taxon>Dreissena</taxon>
    </lineage>
</organism>
<name>A0A9D4KVF6_DREPO</name>
<evidence type="ECO:0000313" key="2">
    <source>
        <dbReference type="Proteomes" id="UP000828390"/>
    </source>
</evidence>
<evidence type="ECO:0000313" key="1">
    <source>
        <dbReference type="EMBL" id="KAH3846429.1"/>
    </source>
</evidence>
<protein>
    <submittedName>
        <fullName evidence="1">Uncharacterized protein</fullName>
    </submittedName>
</protein>
<proteinExistence type="predicted"/>
<reference evidence="1" key="2">
    <citation type="submission" date="2020-11" db="EMBL/GenBank/DDBJ databases">
        <authorList>
            <person name="McCartney M.A."/>
            <person name="Auch B."/>
            <person name="Kono T."/>
            <person name="Mallez S."/>
            <person name="Becker A."/>
            <person name="Gohl D.M."/>
            <person name="Silverstein K.A.T."/>
            <person name="Koren S."/>
            <person name="Bechman K.B."/>
            <person name="Herman A."/>
            <person name="Abrahante J.E."/>
            <person name="Garbe J."/>
        </authorList>
    </citation>
    <scope>NUCLEOTIDE SEQUENCE</scope>
    <source>
        <strain evidence="1">Duluth1</strain>
        <tissue evidence="1">Whole animal</tissue>
    </source>
</reference>
<sequence length="80" mass="8665">MTCLVTVQPLTSQITGQLMTVPFNGQSITGLVTSQLMTGPVTDILVAWPYHWSCNPCLEGGAAWMSVTLCFTGLQHPARR</sequence>
<keyword evidence="2" id="KW-1185">Reference proteome</keyword>
<dbReference type="AlphaFoldDB" id="A0A9D4KVF6"/>
<dbReference type="Proteomes" id="UP000828390">
    <property type="component" value="Unassembled WGS sequence"/>
</dbReference>
<accession>A0A9D4KVF6</accession>
<gene>
    <name evidence="1" type="ORF">DPMN_088730</name>
</gene>
<comment type="caution">
    <text evidence="1">The sequence shown here is derived from an EMBL/GenBank/DDBJ whole genome shotgun (WGS) entry which is preliminary data.</text>
</comment>